<dbReference type="InterPro" id="IPR002563">
    <property type="entry name" value="Flavin_Rdtase-like_dom"/>
</dbReference>
<comment type="cofactor">
    <cofactor evidence="1">
        <name>FMN</name>
        <dbReference type="ChEBI" id="CHEBI:58210"/>
    </cofactor>
</comment>
<evidence type="ECO:0000256" key="2">
    <source>
        <dbReference type="ARBA" id="ARBA00022630"/>
    </source>
</evidence>
<dbReference type="PANTHER" id="PTHR33798:SF5">
    <property type="entry name" value="FLAVIN REDUCTASE LIKE DOMAIN-CONTAINING PROTEIN"/>
    <property type="match status" value="1"/>
</dbReference>
<keyword evidence="2" id="KW-0285">Flavoprotein</keyword>
<proteinExistence type="inferred from homology"/>
<dbReference type="Proteomes" id="UP000595095">
    <property type="component" value="Chromosome"/>
</dbReference>
<feature type="domain" description="Flavin reductase like" evidence="5">
    <location>
        <begin position="30"/>
        <end position="170"/>
    </location>
</feature>
<comment type="similarity">
    <text evidence="4">Belongs to the flavoredoxin family.</text>
</comment>
<evidence type="ECO:0000256" key="3">
    <source>
        <dbReference type="ARBA" id="ARBA00022643"/>
    </source>
</evidence>
<evidence type="ECO:0000256" key="4">
    <source>
        <dbReference type="ARBA" id="ARBA00038054"/>
    </source>
</evidence>
<dbReference type="PANTHER" id="PTHR33798">
    <property type="entry name" value="FLAVOPROTEIN OXYGENASE"/>
    <property type="match status" value="1"/>
</dbReference>
<evidence type="ECO:0000313" key="7">
    <source>
        <dbReference type="Proteomes" id="UP000595095"/>
    </source>
</evidence>
<keyword evidence="7" id="KW-1185">Reference proteome</keyword>
<dbReference type="GO" id="GO:0010181">
    <property type="term" value="F:FMN binding"/>
    <property type="evidence" value="ECO:0007669"/>
    <property type="project" value="InterPro"/>
</dbReference>
<reference evidence="6 7" key="1">
    <citation type="submission" date="2020-11" db="EMBL/GenBank/DDBJ databases">
        <title>Complete genome sequence for Salinimonas sp. strain G2-b.</title>
        <authorList>
            <person name="Park S.-J."/>
        </authorList>
    </citation>
    <scope>NUCLEOTIDE SEQUENCE [LARGE SCALE GENOMIC DNA]</scope>
    <source>
        <strain evidence="6 7">G2-b</strain>
    </source>
</reference>
<dbReference type="SUPFAM" id="SSF50475">
    <property type="entry name" value="FMN-binding split barrel"/>
    <property type="match status" value="1"/>
</dbReference>
<name>A0A7S9DXB6_9ALTE</name>
<evidence type="ECO:0000259" key="5">
    <source>
        <dbReference type="Pfam" id="PF01613"/>
    </source>
</evidence>
<organism evidence="6 7">
    <name type="scientific">Salinimonas marina</name>
    <dbReference type="NCBI Taxonomy" id="2785918"/>
    <lineage>
        <taxon>Bacteria</taxon>
        <taxon>Pseudomonadati</taxon>
        <taxon>Pseudomonadota</taxon>
        <taxon>Gammaproteobacteria</taxon>
        <taxon>Alteromonadales</taxon>
        <taxon>Alteromonadaceae</taxon>
        <taxon>Alteromonas/Salinimonas group</taxon>
        <taxon>Salinimonas</taxon>
    </lineage>
</organism>
<keyword evidence="3" id="KW-0288">FMN</keyword>
<evidence type="ECO:0000256" key="1">
    <source>
        <dbReference type="ARBA" id="ARBA00001917"/>
    </source>
</evidence>
<sequence>MTDHCISGADIEAMEDRYRANFVNCLSGFKAACLVGTCHARENQENLALVSSVVHVGANPPLLGMVMRPHTVVRDTLRNIKANGVYTLNQVQCDWVEQAHQTSARYPSQVSEFSETGLTPWYANTIEAPFVAQSPLKLAMKLESIIPIEVNHTEFVVGRIEQVWLDKTRLDTQGRIDLSELDVACISGLDTYHQPRRIARFAYAKPQ</sequence>
<dbReference type="GO" id="GO:0016646">
    <property type="term" value="F:oxidoreductase activity, acting on the CH-NH group of donors, NAD or NADP as acceptor"/>
    <property type="evidence" value="ECO:0007669"/>
    <property type="project" value="UniProtKB-ARBA"/>
</dbReference>
<dbReference type="AlphaFoldDB" id="A0A7S9DXB6"/>
<dbReference type="KEGG" id="smaa:IT774_15900"/>
<gene>
    <name evidence="6" type="ORF">IT774_15900</name>
</gene>
<protein>
    <submittedName>
        <fullName evidence="6">Flavin reductase</fullName>
    </submittedName>
</protein>
<dbReference type="Pfam" id="PF01613">
    <property type="entry name" value="Flavin_Reduct"/>
    <property type="match status" value="1"/>
</dbReference>
<dbReference type="Gene3D" id="2.30.110.10">
    <property type="entry name" value="Electron Transport, Fmn-binding Protein, Chain A"/>
    <property type="match status" value="1"/>
</dbReference>
<dbReference type="EMBL" id="CP064795">
    <property type="protein sequence ID" value="QPG05552.1"/>
    <property type="molecule type" value="Genomic_DNA"/>
</dbReference>
<accession>A0A7S9DXB6</accession>
<evidence type="ECO:0000313" key="6">
    <source>
        <dbReference type="EMBL" id="QPG05552.1"/>
    </source>
</evidence>
<dbReference type="InterPro" id="IPR012349">
    <property type="entry name" value="Split_barrel_FMN-bd"/>
</dbReference>